<dbReference type="SUPFAM" id="SSF74650">
    <property type="entry name" value="Galactose mutarotase-like"/>
    <property type="match status" value="1"/>
</dbReference>
<gene>
    <name evidence="1" type="ORF">JAN5088_01626</name>
</gene>
<dbReference type="RefSeq" id="WP_055682310.1">
    <property type="nucleotide sequence ID" value="NZ_CXPG01000016.1"/>
</dbReference>
<sequence>MILSARGISARWDASCGHLPSLVIDGSSVLWSAPWRSDPRVQADSAIPMVDRRLAGTFVCAPFGRDDVDHGPPHGLSANAPWRMTRAGPEALTAVRRLSRGHVTARIALRNDHPVLYQTHMLDLDRPCTFAHHPMFALSGGGTLTANCRATLTFAAETPVLPQTSRWDGLAPELREYPKEKAEDFATLVGPIGLGWTAVARHAEGDTLLTLRRAEQLPVTNIWISNGARGDHWSAVRGLLGIEDAICAGAGGFAAALTDNRVKAEGVATALPPGRHVIPHAIVRIAGVHEVRDVRLGNGHLAIHTDGADMTVPFAQEHFK</sequence>
<dbReference type="GO" id="GO:0003824">
    <property type="term" value="F:catalytic activity"/>
    <property type="evidence" value="ECO:0007669"/>
    <property type="project" value="InterPro"/>
</dbReference>
<name>A0A0M6XS35_9RHOB</name>
<evidence type="ECO:0008006" key="3">
    <source>
        <dbReference type="Google" id="ProtNLM"/>
    </source>
</evidence>
<dbReference type="InterPro" id="IPR014718">
    <property type="entry name" value="GH-type_carb-bd"/>
</dbReference>
<keyword evidence="2" id="KW-1185">Reference proteome</keyword>
<accession>A0A0M6XS35</accession>
<dbReference type="InterPro" id="IPR011013">
    <property type="entry name" value="Gal_mutarotase_sf_dom"/>
</dbReference>
<dbReference type="GO" id="GO:0030246">
    <property type="term" value="F:carbohydrate binding"/>
    <property type="evidence" value="ECO:0007669"/>
    <property type="project" value="InterPro"/>
</dbReference>
<protein>
    <recommendedName>
        <fullName evidence="3">Aldose 1-epimerase</fullName>
    </recommendedName>
</protein>
<evidence type="ECO:0000313" key="2">
    <source>
        <dbReference type="Proteomes" id="UP000048908"/>
    </source>
</evidence>
<organism evidence="1 2">
    <name type="scientific">Jannaschia rubra</name>
    <dbReference type="NCBI Taxonomy" id="282197"/>
    <lineage>
        <taxon>Bacteria</taxon>
        <taxon>Pseudomonadati</taxon>
        <taxon>Pseudomonadota</taxon>
        <taxon>Alphaproteobacteria</taxon>
        <taxon>Rhodobacterales</taxon>
        <taxon>Roseobacteraceae</taxon>
        <taxon>Jannaschia</taxon>
    </lineage>
</organism>
<dbReference type="EMBL" id="CXPG01000016">
    <property type="protein sequence ID" value="CTQ32854.1"/>
    <property type="molecule type" value="Genomic_DNA"/>
</dbReference>
<proteinExistence type="predicted"/>
<dbReference type="Gene3D" id="2.70.98.10">
    <property type="match status" value="1"/>
</dbReference>
<dbReference type="AlphaFoldDB" id="A0A0M6XS35"/>
<dbReference type="Proteomes" id="UP000048908">
    <property type="component" value="Unassembled WGS sequence"/>
</dbReference>
<dbReference type="OrthoDB" id="7335506at2"/>
<dbReference type="STRING" id="282197.SAMN04488517_103492"/>
<dbReference type="GO" id="GO:0005975">
    <property type="term" value="P:carbohydrate metabolic process"/>
    <property type="evidence" value="ECO:0007669"/>
    <property type="project" value="InterPro"/>
</dbReference>
<evidence type="ECO:0000313" key="1">
    <source>
        <dbReference type="EMBL" id="CTQ32854.1"/>
    </source>
</evidence>
<reference evidence="1 2" key="1">
    <citation type="submission" date="2015-07" db="EMBL/GenBank/DDBJ databases">
        <authorList>
            <person name="Noorani M."/>
        </authorList>
    </citation>
    <scope>NUCLEOTIDE SEQUENCE [LARGE SCALE GENOMIC DNA]</scope>
    <source>
        <strain evidence="1 2">CECT 5088</strain>
    </source>
</reference>